<proteinExistence type="inferred from homology"/>
<comment type="similarity">
    <text evidence="1">Belongs to the inositol monophosphatase superfamily.</text>
</comment>
<dbReference type="PANTHER" id="PTHR43028:SF5">
    <property type="entry name" value="3'(2'),5'-BISPHOSPHATE NUCLEOTIDASE 1"/>
    <property type="match status" value="1"/>
</dbReference>
<evidence type="ECO:0000256" key="2">
    <source>
        <dbReference type="ARBA" id="ARBA00012633"/>
    </source>
</evidence>
<name>A0ABN7RQ08_OIKDI</name>
<dbReference type="Gene3D" id="3.30.540.10">
    <property type="entry name" value="Fructose-1,6-Bisphosphatase, subunit A, domain 1"/>
    <property type="match status" value="1"/>
</dbReference>
<dbReference type="SUPFAM" id="SSF56655">
    <property type="entry name" value="Carbohydrate phosphatase"/>
    <property type="match status" value="1"/>
</dbReference>
<reference evidence="6 7" key="1">
    <citation type="submission" date="2021-04" db="EMBL/GenBank/DDBJ databases">
        <authorList>
            <person name="Bliznina A."/>
        </authorList>
    </citation>
    <scope>NUCLEOTIDE SEQUENCE [LARGE SCALE GENOMIC DNA]</scope>
</reference>
<dbReference type="PANTHER" id="PTHR43028">
    <property type="entry name" value="3'(2'),5'-BISPHOSPHATE NUCLEOTIDASE 1"/>
    <property type="match status" value="1"/>
</dbReference>
<evidence type="ECO:0000313" key="6">
    <source>
        <dbReference type="EMBL" id="CAG5081007.1"/>
    </source>
</evidence>
<dbReference type="InterPro" id="IPR000760">
    <property type="entry name" value="Inositol_monophosphatase-like"/>
</dbReference>
<organism evidence="6 7">
    <name type="scientific">Oikopleura dioica</name>
    <name type="common">Tunicate</name>
    <dbReference type="NCBI Taxonomy" id="34765"/>
    <lineage>
        <taxon>Eukaryota</taxon>
        <taxon>Metazoa</taxon>
        <taxon>Chordata</taxon>
        <taxon>Tunicata</taxon>
        <taxon>Appendicularia</taxon>
        <taxon>Copelata</taxon>
        <taxon>Oikopleuridae</taxon>
        <taxon>Oikopleura</taxon>
    </lineage>
</organism>
<evidence type="ECO:0000256" key="5">
    <source>
        <dbReference type="ARBA" id="ARBA00044554"/>
    </source>
</evidence>
<evidence type="ECO:0000256" key="4">
    <source>
        <dbReference type="ARBA" id="ARBA00041815"/>
    </source>
</evidence>
<dbReference type="Proteomes" id="UP001158576">
    <property type="component" value="Chromosome PAR"/>
</dbReference>
<evidence type="ECO:0000256" key="1">
    <source>
        <dbReference type="ARBA" id="ARBA00009759"/>
    </source>
</evidence>
<dbReference type="Gene3D" id="3.40.190.80">
    <property type="match status" value="1"/>
</dbReference>
<keyword evidence="7" id="KW-1185">Reference proteome</keyword>
<evidence type="ECO:0000256" key="3">
    <source>
        <dbReference type="ARBA" id="ARBA00040342"/>
    </source>
</evidence>
<gene>
    <name evidence="6" type="ORF">OKIOD_LOCUS1322</name>
</gene>
<dbReference type="EMBL" id="OU015568">
    <property type="protein sequence ID" value="CAG5081007.1"/>
    <property type="molecule type" value="Genomic_DNA"/>
</dbReference>
<evidence type="ECO:0000313" key="7">
    <source>
        <dbReference type="Proteomes" id="UP001158576"/>
    </source>
</evidence>
<dbReference type="EC" id="3.1.3.7" evidence="2"/>
<protein>
    <recommendedName>
        <fullName evidence="3">3'(2'),5'-bisphosphate nucleotidase 1</fullName>
        <ecNumber evidence="2">3.1.3.7</ecNumber>
    </recommendedName>
    <alternativeName>
        <fullName evidence="4">Bisphosphate 3'-nucleotidase 1</fullName>
    </alternativeName>
    <alternativeName>
        <fullName evidence="5">Inositol-polyphosphate 1-phosphatase</fullName>
    </alternativeName>
</protein>
<dbReference type="InterPro" id="IPR050725">
    <property type="entry name" value="CysQ/Inositol_MonoPase"/>
</dbReference>
<dbReference type="Pfam" id="PF00459">
    <property type="entry name" value="Inositol_P"/>
    <property type="match status" value="1"/>
</dbReference>
<dbReference type="InterPro" id="IPR020550">
    <property type="entry name" value="Inositol_monophosphatase_CS"/>
</dbReference>
<sequence>MLRFSTRTTIKHLSRTLNQGLLQDLTASCVTVADESAVLIRKIFKNGDLGVIDKGGLKNFQTEGDRAVQRLILKTLKTKYPQVTVIGEEDGDDGEAGDEKVFDALAPEVMEKTFPKDLQDVAPERICIWVDPLDGTMEFIDRMLHHVTILIGIAVDGKAISGVVNQPFFGFDDESKNPINGEDQSGESSVLDHSVLSSKNHFQRSCLRKNKTENDKKIICTTRSHASHDVNACIEAMKPDEILRQGGAGNKVLRVIEGDAHAYVFASPGTKKWDTCAPEAILVAMGGALTDMHGNVMPYDKNAKKPNSGGVLATISPKRRSGTWNMCPSLSGTILNSSLEITQTPSFLVFITVSIES</sequence>
<accession>A0ABN7RQ08</accession>
<dbReference type="PROSITE" id="PS00630">
    <property type="entry name" value="IMP_2"/>
    <property type="match status" value="1"/>
</dbReference>